<dbReference type="Proteomes" id="UP001367316">
    <property type="component" value="Unassembled WGS sequence"/>
</dbReference>
<protein>
    <submittedName>
        <fullName evidence="2">Uncharacterized protein</fullName>
    </submittedName>
</protein>
<sequence>MQCDRWLAPNPRLVMVRRINHILAISRVLVANVDEDLQIAHDPLALPLRESLPLSVELIVNVKLQLFFLLFQVFIAWVGHCPGVEFEAWVVSHLIVKVESDFDLLILAAGRTVCQVKVHENILFNGVDDGTGGSRRDSVRLEGAGKAGHSNVGDCKMKKRSPGGATDDLANGDSDEDAEALTWGVLVKNGLASLEVTVELEHDVCRRWDFGPY</sequence>
<comment type="caution">
    <text evidence="2">The sequence shown here is derived from an EMBL/GenBank/DDBJ whole genome shotgun (WGS) entry which is preliminary data.</text>
</comment>
<keyword evidence="3" id="KW-1185">Reference proteome</keyword>
<feature type="region of interest" description="Disordered" evidence="1">
    <location>
        <begin position="144"/>
        <end position="173"/>
    </location>
</feature>
<reference evidence="2 3" key="1">
    <citation type="submission" date="2024-04" db="EMBL/GenBank/DDBJ databases">
        <title>Phyllosticta paracitricarpa is synonymous to the EU quarantine fungus P. citricarpa based on phylogenomic analyses.</title>
        <authorList>
            <consortium name="Lawrence Berkeley National Laboratory"/>
            <person name="Van ingen-buijs V.A."/>
            <person name="Van westerhoven A.C."/>
            <person name="Haridas S."/>
            <person name="Skiadas P."/>
            <person name="Martin F."/>
            <person name="Groenewald J.Z."/>
            <person name="Crous P.W."/>
            <person name="Seidl M.F."/>
        </authorList>
    </citation>
    <scope>NUCLEOTIDE SEQUENCE [LARGE SCALE GENOMIC DNA]</scope>
    <source>
        <strain evidence="2 3">CBS 141358</strain>
    </source>
</reference>
<dbReference type="EMBL" id="JBBPBF010000013">
    <property type="protein sequence ID" value="KAK7611525.1"/>
    <property type="molecule type" value="Genomic_DNA"/>
</dbReference>
<organism evidence="2 3">
    <name type="scientific">Phyllosticta paracitricarpa</name>
    <dbReference type="NCBI Taxonomy" id="2016321"/>
    <lineage>
        <taxon>Eukaryota</taxon>
        <taxon>Fungi</taxon>
        <taxon>Dikarya</taxon>
        <taxon>Ascomycota</taxon>
        <taxon>Pezizomycotina</taxon>
        <taxon>Dothideomycetes</taxon>
        <taxon>Dothideomycetes incertae sedis</taxon>
        <taxon>Botryosphaeriales</taxon>
        <taxon>Phyllostictaceae</taxon>
        <taxon>Phyllosticta</taxon>
    </lineage>
</organism>
<evidence type="ECO:0000256" key="1">
    <source>
        <dbReference type="SAM" id="MobiDB-lite"/>
    </source>
</evidence>
<gene>
    <name evidence="2" type="ORF">JOL62DRAFT_60120</name>
</gene>
<accession>A0ABR1N8M6</accession>
<proteinExistence type="predicted"/>
<name>A0ABR1N8M6_9PEZI</name>
<evidence type="ECO:0000313" key="3">
    <source>
        <dbReference type="Proteomes" id="UP001367316"/>
    </source>
</evidence>
<evidence type="ECO:0000313" key="2">
    <source>
        <dbReference type="EMBL" id="KAK7611525.1"/>
    </source>
</evidence>